<keyword evidence="2" id="KW-0812">Transmembrane</keyword>
<feature type="region of interest" description="Disordered" evidence="1">
    <location>
        <begin position="181"/>
        <end position="223"/>
    </location>
</feature>
<feature type="region of interest" description="Disordered" evidence="1">
    <location>
        <begin position="115"/>
        <end position="140"/>
    </location>
</feature>
<feature type="compositionally biased region" description="Basic and acidic residues" evidence="1">
    <location>
        <begin position="272"/>
        <end position="286"/>
    </location>
</feature>
<reference evidence="3" key="1">
    <citation type="journal article" date="2020" name="Fungal Divers.">
        <title>Resolving the Mortierellaceae phylogeny through synthesis of multi-gene phylogenetics and phylogenomics.</title>
        <authorList>
            <person name="Vandepol N."/>
            <person name="Liber J."/>
            <person name="Desiro A."/>
            <person name="Na H."/>
            <person name="Kennedy M."/>
            <person name="Barry K."/>
            <person name="Grigoriev I.V."/>
            <person name="Miller A.N."/>
            <person name="O'Donnell K."/>
            <person name="Stajich J.E."/>
            <person name="Bonito G."/>
        </authorList>
    </citation>
    <scope>NUCLEOTIDE SEQUENCE</scope>
    <source>
        <strain evidence="3">NRRL 2769</strain>
    </source>
</reference>
<evidence type="ECO:0000313" key="4">
    <source>
        <dbReference type="Proteomes" id="UP000703661"/>
    </source>
</evidence>
<organism evidence="3 4">
    <name type="scientific">Entomortierella chlamydospora</name>
    <dbReference type="NCBI Taxonomy" id="101097"/>
    <lineage>
        <taxon>Eukaryota</taxon>
        <taxon>Fungi</taxon>
        <taxon>Fungi incertae sedis</taxon>
        <taxon>Mucoromycota</taxon>
        <taxon>Mortierellomycotina</taxon>
        <taxon>Mortierellomycetes</taxon>
        <taxon>Mortierellales</taxon>
        <taxon>Mortierellaceae</taxon>
        <taxon>Entomortierella</taxon>
    </lineage>
</organism>
<feature type="compositionally biased region" description="Low complexity" evidence="1">
    <location>
        <begin position="287"/>
        <end position="313"/>
    </location>
</feature>
<accession>A0A9P6MXG6</accession>
<evidence type="ECO:0000256" key="1">
    <source>
        <dbReference type="SAM" id="MobiDB-lite"/>
    </source>
</evidence>
<name>A0A9P6MXG6_9FUNG</name>
<comment type="caution">
    <text evidence="3">The sequence shown here is derived from an EMBL/GenBank/DDBJ whole genome shotgun (WGS) entry which is preliminary data.</text>
</comment>
<dbReference type="Proteomes" id="UP000703661">
    <property type="component" value="Unassembled WGS sequence"/>
</dbReference>
<gene>
    <name evidence="3" type="ORF">BGZ80_009142</name>
</gene>
<evidence type="ECO:0000313" key="3">
    <source>
        <dbReference type="EMBL" id="KAG0016548.1"/>
    </source>
</evidence>
<sequence>MVHGDIQCQQFGGDTFYVGSTIEFIWSDTGSVPIDTFTLDLYCYGNNVLIKTLATLSTSTSSSPQNWTVDQSIMNTLTECPSEQYQGRFDWTSTDPTTGAVTKGSTPCKSILLSGPGVPSPSGVSPPDPQQTDDSGDSMPEITHKTKMIIIGVGCAVGVLILAGIVGFYFIRYKNKRAEHDSANKKLRTPLSSSSDESGGFGSNQGGSAAHHDGLMGITTSNSGYVPVSKSEIEESEMVEVGGARPAPFTAQSYSNVRPASLLTSSFLPPDDNSRATMEREQHRQQYEQQMLHQQQLQHQHQQQQQQLSYGNY</sequence>
<protein>
    <submittedName>
        <fullName evidence="3">Uncharacterized protein</fullName>
    </submittedName>
</protein>
<feature type="region of interest" description="Disordered" evidence="1">
    <location>
        <begin position="262"/>
        <end position="313"/>
    </location>
</feature>
<dbReference type="AlphaFoldDB" id="A0A9P6MXG6"/>
<proteinExistence type="predicted"/>
<dbReference type="CDD" id="cd12087">
    <property type="entry name" value="TM_EGFR-like"/>
    <property type="match status" value="1"/>
</dbReference>
<dbReference type="EMBL" id="JAAAID010000524">
    <property type="protein sequence ID" value="KAG0016548.1"/>
    <property type="molecule type" value="Genomic_DNA"/>
</dbReference>
<keyword evidence="2" id="KW-1133">Transmembrane helix</keyword>
<keyword evidence="4" id="KW-1185">Reference proteome</keyword>
<evidence type="ECO:0000256" key="2">
    <source>
        <dbReference type="SAM" id="Phobius"/>
    </source>
</evidence>
<feature type="transmembrane region" description="Helical" evidence="2">
    <location>
        <begin position="148"/>
        <end position="171"/>
    </location>
</feature>
<dbReference type="OrthoDB" id="2443330at2759"/>
<keyword evidence="2" id="KW-0472">Membrane</keyword>